<evidence type="ECO:0000313" key="3">
    <source>
        <dbReference type="Proteomes" id="UP000694300"/>
    </source>
</evidence>
<protein>
    <submittedName>
        <fullName evidence="1">Uncharacterized protein</fullName>
    </submittedName>
</protein>
<sequence length="69" mass="7761">MDSLMLVGLVLAALYLGSCWLFPFRACWACSGRTKTGDGRGNFRMRRACWLCGGQPYRRFGARLLGRGR</sequence>
<evidence type="ECO:0000313" key="1">
    <source>
        <dbReference type="EMBL" id="MBW0131151.1"/>
    </source>
</evidence>
<name>A0ABS6UFZ6_9PSEU</name>
<comment type="caution">
    <text evidence="1">The sequence shown here is derived from an EMBL/GenBank/DDBJ whole genome shotgun (WGS) entry which is preliminary data.</text>
</comment>
<gene>
    <name evidence="1" type="ORF">I4I82_26225</name>
    <name evidence="2" type="ORF">I4I82_33610</name>
</gene>
<dbReference type="Proteomes" id="UP000694300">
    <property type="component" value="Unassembled WGS sequence"/>
</dbReference>
<organism evidence="1 3">
    <name type="scientific">Pseudonocardia oceani</name>
    <dbReference type="NCBI Taxonomy" id="2792013"/>
    <lineage>
        <taxon>Bacteria</taxon>
        <taxon>Bacillati</taxon>
        <taxon>Actinomycetota</taxon>
        <taxon>Actinomycetes</taxon>
        <taxon>Pseudonocardiales</taxon>
        <taxon>Pseudonocardiaceae</taxon>
        <taxon>Pseudonocardia</taxon>
    </lineage>
</organism>
<keyword evidence="3" id="KW-1185">Reference proteome</keyword>
<dbReference type="EMBL" id="JADQDF010000001">
    <property type="protein sequence ID" value="MBW0131151.1"/>
    <property type="molecule type" value="Genomic_DNA"/>
</dbReference>
<dbReference type="RefSeq" id="WP_218596114.1">
    <property type="nucleotide sequence ID" value="NZ_JADQDE010000107.1"/>
</dbReference>
<reference evidence="1 3" key="1">
    <citation type="submission" date="2020-11" db="EMBL/GenBank/DDBJ databases">
        <title>Pseudonocardia abyssalis sp. nov. and Pseudonocardia oceani sp. nov., description and phylogenomic analysis of two novel actinomycetes isolated from the deep Southern Ocean.</title>
        <authorList>
            <person name="Parra J."/>
        </authorList>
    </citation>
    <scope>NUCLEOTIDE SEQUENCE [LARGE SCALE GENOMIC DNA]</scope>
    <source>
        <strain evidence="1">KRD-185</strain>
        <strain evidence="3">KRD185</strain>
    </source>
</reference>
<evidence type="ECO:0000313" key="2">
    <source>
        <dbReference type="EMBL" id="MBW0132587.1"/>
    </source>
</evidence>
<dbReference type="EMBL" id="JADQDF010000003">
    <property type="protein sequence ID" value="MBW0132587.1"/>
    <property type="molecule type" value="Genomic_DNA"/>
</dbReference>
<accession>A0ABS6UFZ6</accession>
<proteinExistence type="predicted"/>